<feature type="compositionally biased region" description="Polar residues" evidence="2">
    <location>
        <begin position="1185"/>
        <end position="1197"/>
    </location>
</feature>
<feature type="compositionally biased region" description="Basic and acidic residues" evidence="2">
    <location>
        <begin position="1109"/>
        <end position="1129"/>
    </location>
</feature>
<feature type="compositionally biased region" description="Polar residues" evidence="2">
    <location>
        <begin position="2844"/>
        <end position="2862"/>
    </location>
</feature>
<feature type="compositionally biased region" description="Polar residues" evidence="2">
    <location>
        <begin position="2787"/>
        <end position="2797"/>
    </location>
</feature>
<feature type="compositionally biased region" description="Low complexity" evidence="2">
    <location>
        <begin position="3092"/>
        <end position="3103"/>
    </location>
</feature>
<feature type="compositionally biased region" description="Acidic residues" evidence="2">
    <location>
        <begin position="2768"/>
        <end position="2779"/>
    </location>
</feature>
<feature type="region of interest" description="Disordered" evidence="2">
    <location>
        <begin position="1347"/>
        <end position="1562"/>
    </location>
</feature>
<feature type="compositionally biased region" description="Basic and acidic residues" evidence="2">
    <location>
        <begin position="2536"/>
        <end position="2546"/>
    </location>
</feature>
<feature type="coiled-coil region" evidence="1">
    <location>
        <begin position="1943"/>
        <end position="2001"/>
    </location>
</feature>
<evidence type="ECO:0000256" key="1">
    <source>
        <dbReference type="SAM" id="Coils"/>
    </source>
</evidence>
<dbReference type="Proteomes" id="UP000663855">
    <property type="component" value="Unassembled WGS sequence"/>
</dbReference>
<feature type="compositionally biased region" description="Basic and acidic residues" evidence="2">
    <location>
        <begin position="2941"/>
        <end position="2968"/>
    </location>
</feature>
<feature type="region of interest" description="Disordered" evidence="2">
    <location>
        <begin position="3336"/>
        <end position="3359"/>
    </location>
</feature>
<feature type="region of interest" description="Disordered" evidence="2">
    <location>
        <begin position="2218"/>
        <end position="2313"/>
    </location>
</feature>
<feature type="compositionally biased region" description="Low complexity" evidence="2">
    <location>
        <begin position="3343"/>
        <end position="3352"/>
    </location>
</feature>
<feature type="region of interest" description="Disordered" evidence="2">
    <location>
        <begin position="92"/>
        <end position="218"/>
    </location>
</feature>
<feature type="region of interest" description="Disordered" evidence="2">
    <location>
        <begin position="3625"/>
        <end position="3740"/>
    </location>
</feature>
<feature type="compositionally biased region" description="Low complexity" evidence="2">
    <location>
        <begin position="2818"/>
        <end position="2831"/>
    </location>
</feature>
<feature type="compositionally biased region" description="Basic and acidic residues" evidence="2">
    <location>
        <begin position="1083"/>
        <end position="1092"/>
    </location>
</feature>
<feature type="compositionally biased region" description="Low complexity" evidence="2">
    <location>
        <begin position="2550"/>
        <end position="2559"/>
    </location>
</feature>
<feature type="compositionally biased region" description="Basic and acidic residues" evidence="2">
    <location>
        <begin position="3552"/>
        <end position="3568"/>
    </location>
</feature>
<feature type="compositionally biased region" description="Polar residues" evidence="2">
    <location>
        <begin position="1530"/>
        <end position="1557"/>
    </location>
</feature>
<feature type="region of interest" description="Disordered" evidence="2">
    <location>
        <begin position="2997"/>
        <end position="3016"/>
    </location>
</feature>
<name>A0A814JP35_9BILA</name>
<feature type="compositionally biased region" description="Basic and acidic residues" evidence="2">
    <location>
        <begin position="2799"/>
        <end position="2817"/>
    </location>
</feature>
<feature type="compositionally biased region" description="Basic and acidic residues" evidence="2">
    <location>
        <begin position="415"/>
        <end position="439"/>
    </location>
</feature>
<feature type="compositionally biased region" description="Polar residues" evidence="2">
    <location>
        <begin position="3648"/>
        <end position="3666"/>
    </location>
</feature>
<feature type="compositionally biased region" description="Basic and acidic residues" evidence="2">
    <location>
        <begin position="1012"/>
        <end position="1059"/>
    </location>
</feature>
<feature type="compositionally biased region" description="Low complexity" evidence="2">
    <location>
        <begin position="3706"/>
        <end position="3721"/>
    </location>
</feature>
<feature type="region of interest" description="Disordered" evidence="2">
    <location>
        <begin position="1247"/>
        <end position="1270"/>
    </location>
</feature>
<feature type="compositionally biased region" description="Polar residues" evidence="2">
    <location>
        <begin position="159"/>
        <end position="176"/>
    </location>
</feature>
<feature type="compositionally biased region" description="Basic and acidic residues" evidence="2">
    <location>
        <begin position="1175"/>
        <end position="1184"/>
    </location>
</feature>
<feature type="compositionally biased region" description="Low complexity" evidence="2">
    <location>
        <begin position="1469"/>
        <end position="1482"/>
    </location>
</feature>
<evidence type="ECO:0000313" key="3">
    <source>
        <dbReference type="EMBL" id="CAF1040331.1"/>
    </source>
</evidence>
<keyword evidence="1" id="KW-0175">Coiled coil</keyword>
<feature type="region of interest" description="Disordered" evidence="2">
    <location>
        <begin position="233"/>
        <end position="262"/>
    </location>
</feature>
<feature type="compositionally biased region" description="Basic and acidic residues" evidence="2">
    <location>
        <begin position="386"/>
        <end position="403"/>
    </location>
</feature>
<feature type="region of interest" description="Disordered" evidence="2">
    <location>
        <begin position="905"/>
        <end position="1209"/>
    </location>
</feature>
<feature type="region of interest" description="Disordered" evidence="2">
    <location>
        <begin position="870"/>
        <end position="889"/>
    </location>
</feature>
<feature type="compositionally biased region" description="Low complexity" evidence="2">
    <location>
        <begin position="2277"/>
        <end position="2297"/>
    </location>
</feature>
<feature type="region of interest" description="Disordered" evidence="2">
    <location>
        <begin position="512"/>
        <end position="570"/>
    </location>
</feature>
<feature type="region of interest" description="Disordered" evidence="2">
    <location>
        <begin position="3090"/>
        <end position="3121"/>
    </location>
</feature>
<dbReference type="EMBL" id="CAJNOV010000824">
    <property type="protein sequence ID" value="CAF1040331.1"/>
    <property type="molecule type" value="Genomic_DNA"/>
</dbReference>
<feature type="region of interest" description="Disordered" evidence="2">
    <location>
        <begin position="3547"/>
        <end position="3613"/>
    </location>
</feature>
<feature type="region of interest" description="Disordered" evidence="2">
    <location>
        <begin position="2744"/>
        <end position="2862"/>
    </location>
</feature>
<feature type="region of interest" description="Disordered" evidence="2">
    <location>
        <begin position="3408"/>
        <end position="3431"/>
    </location>
</feature>
<feature type="region of interest" description="Disordered" evidence="2">
    <location>
        <begin position="386"/>
        <end position="439"/>
    </location>
</feature>
<feature type="compositionally biased region" description="Basic and acidic residues" evidence="2">
    <location>
        <begin position="1380"/>
        <end position="1390"/>
    </location>
</feature>
<feature type="region of interest" description="Disordered" evidence="2">
    <location>
        <begin position="2519"/>
        <end position="2567"/>
    </location>
</feature>
<feature type="region of interest" description="Disordered" evidence="2">
    <location>
        <begin position="1297"/>
        <end position="1322"/>
    </location>
</feature>
<feature type="region of interest" description="Disordered" evidence="2">
    <location>
        <begin position="3033"/>
        <end position="3052"/>
    </location>
</feature>
<feature type="compositionally biased region" description="Acidic residues" evidence="2">
    <location>
        <begin position="516"/>
        <end position="528"/>
    </location>
</feature>
<accession>A0A814JP35</accession>
<proteinExistence type="predicted"/>
<feature type="region of interest" description="Disordered" evidence="2">
    <location>
        <begin position="2899"/>
        <end position="2990"/>
    </location>
</feature>
<feature type="compositionally biased region" description="Polar residues" evidence="2">
    <location>
        <begin position="2997"/>
        <end position="3006"/>
    </location>
</feature>
<evidence type="ECO:0000313" key="4">
    <source>
        <dbReference type="Proteomes" id="UP000663855"/>
    </source>
</evidence>
<feature type="compositionally biased region" description="Basic and acidic residues" evidence="2">
    <location>
        <begin position="2233"/>
        <end position="2256"/>
    </location>
</feature>
<feature type="compositionally biased region" description="Basic and acidic residues" evidence="2">
    <location>
        <begin position="1141"/>
        <end position="1161"/>
    </location>
</feature>
<feature type="compositionally biased region" description="Basic and acidic residues" evidence="2">
    <location>
        <begin position="1428"/>
        <end position="1437"/>
    </location>
</feature>
<feature type="compositionally biased region" description="Low complexity" evidence="2">
    <location>
        <begin position="3585"/>
        <end position="3613"/>
    </location>
</feature>
<feature type="compositionally biased region" description="Low complexity" evidence="2">
    <location>
        <begin position="2526"/>
        <end position="2535"/>
    </location>
</feature>
<feature type="region of interest" description="Disordered" evidence="2">
    <location>
        <begin position="2694"/>
        <end position="2716"/>
    </location>
</feature>
<sequence length="3740" mass="426652">MDSTVIDSQYEREHEEGAGETDIVHEEILQKPSATEIELESPHESDHEEDEAVQYQLQQNLTSDQIAIESSHIAEDEEHELSSSFEVGTIHSHQIIERRPNIEQDMVESSATIEPQPDEEQYEQNYESDQHAPEYRTAGEVTKTESATQDDEKPFEESVTPQQEFVESPLQATPSADEQDDYSHSRETSADDTSIIEPSAKGEEYGHQLSFENEETDELHVAHEFEILQKSSDIEIQLESAHESDHEKENQYHPESVVSSDAIKIEPTETVEHHRYEPIVVSQQQQNIGYPVIERQYEREDEQGAGQTYIVDEEFLQKPSATEIRLESAHESDHEEEDQYHLESVVTSDAIKIEHTETVEHEQYEPMLLSQQQQQLGSPVLEGQYEREEVERAGETHIVHEEIQPNVISTEIESESLHESYHEEDAELQHQPEQKLKSDEITIESPRITERDQHELCSSFEAGTIPSHQISERRLSTGQVLVESSAGSEAEQDEDQYDAEEKIYVATHLIESSVADQEDKEQVEEEPFVLESHAGEKYEIGRSAVSQHIHIESPDENEHEEAKQQEQQLPSDLEHATGVEQDRYIPTLSLEQVLIDYRDATLGDNEAEKAIHEAEEVLHTKSFIPLCLQQSEQYQGVRESITSSPQIKLEYAEEYDGQEQLERQQETNEIPMSDEYEINRKSSDAEIQLESPHEIDHVEKVEHHSPVHEHTTTQFVAESAEEVEQDEYKPTLSIEHILNQYNQVIESEARGLVQIDDMERMLESVHHLTVCSQLSDEKQNKEEEESKTSTDMIKVEADEDIEQDRNEPVFALQQQFIQSSELDTSCTSAHKDPYDEIIIESSAPAKEETAYYHQEPLESEKVVVEIEPKSTDENIYSESPDASDHEELEELDQLDQKLNMNEVEQRMEDEKYEQISSFERVPISFQQEIEIDEQESERKSSSEKVTIESSYDIEHEEQPKEQVEDQYREQYEPESELRSSTIPMEIVESVEKQSHTPLSTDMNIIESSQILEEERRSDDQESVKSEEATGDVYKKDEVEIKRKSVDDEDIRVESPRESDHEDEDEQYQSEPKRSSDEDIIESAETHLYESSRTDVYVPESTTALDNEFEIERRLSSDKGSIDSGDRLAESQKSQMEFQPEESLRSEIQDDELTRSSKQHEEDILETTRSSLLYSEKSEEEHVHGQQENAIISETTDLSPKDEEKSISYESQLSTEKITDELLSARDIVEHKPEVEFVEKPNAVKFTVASTQSSEEEEEEEEREGYDYEQKVQTEPFQVADQESDENFIKTTEMLHTVRQEEEEEENENQFTIGLSRETQPEQNLDADEILIKSSDETEHQQVIDQLVLESDQTIQSDESEPSEAAQQVPIASHQKITTVEIEHDKYEHFTSEPISNEFDQKIKEELSELEDEYDLERKSSTDQISLESPREIEHIEEVLQATHLSDDEEKQKSPITDIKTEISEQVIPEQYKLSSLSEQEQSASHEELERKSSTEQPILESPKSSEHDYNYEVESSHLTQQEEEEKDLLENSQTTKPDNTPYEQPLSSGNVEITFPQQFRDDSYKLQSQNEFALNSTLEQPIRKTSQELEYPYEGSQRFEQEINDDNFINLQSASFQQEEEEEEENIDDDIERTPLKRPQEWTQSSFQRDEVYGNKYRPTQYSIKTYDDEIQLPSDYKEVESPIISHVQHADIISRTIASYSDVEELEEERDDDFRPTHLDISMPVEDDNEKNIGPTSTMKEQGYEKVLIETSNDIVNQILKEAVRETSEQDLNYALYQTAQNIVHDVIDSIQKKYDDEIASSNIEEAISADVSSISDLTDWSALVKTSIDIPKQENFSDNDDEKQVKIEDDLSDNEEYQEKFHPETSDLPYLMVSDVVTSRSTQELGDLVQELQTLEQQINENIDIHHSSSSSSSSVSENDEIHHYDLNIAQISTTKESTSINELTDLVFELKNVEEQLEDKLDSELEEPNIVPVSSTSMNELGDLMNELNDVTEDLNERFKHEEILQLEDIDTLSNDIVRYRRDSQTNPTDSYTRHSERRPSSPPGSPLIKEDFLHVTCSSMNDVDQVQEQLRSEHEENKILQDMINLVIQQAQRSVQSEPIDIPHPTQKTGSTLMVDQRRAPYAQSSATSISDELDFSHDDSTTDKISELAAQLDYLRRMSRYENLPDDHHHTEIKPHENSRTIHEDTTIQITSCDDQNDIVSPNYLSIVHEEQPFSDEHEDDLNEDEDKEKQKTSKGKCSTDDDKPLFKHDDSDDDDDNHDHKDNKPAIPLNTSESTQHESSQQSTSTESNKQQTEENQHQHQQMKMSRDSISELMIMSQDSLKQRSTDSLEYEQELKYHQSEDNIPLTPSNETDDYIINQHTNEPTPSRMLMQYDEDDKSDFDLTIKQYPLISNEIEIGQLPVIHARRTASENSLFSTSSSSAHMYDSHSLSASCLADKDDLTPSNDYIDCHQNILYDDSQKHQQIYRDTTTTDDNDFEFSNSNPSSSTAGIGFLDRVKALVSKPVEIVQEALENRRKQRSTSSLNSNTDLNEKPIVDDGQKLFPSSSSSSSPSTLPPQQHFHSAYGLNDEEKLKLVRSPELYNMGNVNDYNQKTLVTNLQLQSRTQSESALIIDDSKRHSIGTTSNEASEEFLPAISKDNSLEFLQQYQQRHSTPFDDVVEKESSSEHSESYNMPVCAFSDTFEPSSSCQRPLALTVPGQQPPPPPLLTRDEHMTEEEFDTLATDFVFQILSDALTQMGGDHDDSCESDKYAKPTDSHTSSDDDDEIIEEDEEENKRNPIPTDTSSFSVNDRYSADESSNTREHSGDEENSARSSTTATPTKTSTVINIHSESFDFEPTSTPVMQASPSSIHHGSQSDTGTFFSIVSPSSGEYLDARSLTSVNEDDKLHLHYQTQSNSSQYLTATDETPNFISSDDNDYVNERGTVNYGYNDSSSDEKYTSKNRPENFTITKEKISEERYSGEGEESSGGNQNPVQQKRKRSSEQRSLLLNDLTLNISEPTTTTSTTGKSVSFKLDINENFARSPRLSMSSATAMPRQESLDSPLNDSNDKSIIKVLQEEILRSNLETIKSDLEINNDQYDSQIYPTASTPTTTQSTKAMLSSSEYDAGSESDRDSTLVDSIKSTIQEELNEIYQTKESFIDRIKLKFERSLDRLVEKALAGDENMNKSDIISPFTDQSFDRSLPLNTQQATMMHAHSEQLLQACPDELDYGTLQRFSSDSCIIIHVPEQYTPSSTLFFDQLKNGQTERKSSSNQQASAFSYYTKQDHPQPSSSPIEMINSANELIDNISPITRYTPRSLDDSSIELGERDMTDMSDEFVLVKNLSPLANTKDIKNDTPSNTSSSSSEKHESPDLIDILQHQCDYPPLDTGFDLRSGTTLETVYESPELRHDEIKSVVSTLSLTPSETNRPYSTEHNSSQTPNTDDSLMEFERIEMELLKNGSTTNIVEIVREIRSSVDSLLQQHDDNDKVESFIEKHFSLINNDVKNVLDDIIDAATGLTHSISSQSDATTVIYNSQHQSFDDDYVEITHEDIKNQQRNIFLSEEDIRQNRTESSSQDKRRLSAPNNDHVSRRLKTPSSSSSSSSSFSSTSRSVIYSQQHPHSSYQQPRLLQAETDLASFKQQQQQQTQSATDLPFLPPFVNTNPIKRQKQSSSVSSTPALFHAELSSEHSKKKTQSHPGSLGGTLLPPRSSLIKEEIISSPIPSVSPHSSSSSHHSDDCLSAEPATTTSHQH</sequence>
<feature type="region of interest" description="Disordered" evidence="2">
    <location>
        <begin position="459"/>
        <end position="500"/>
    </location>
</feature>
<feature type="compositionally biased region" description="Polar residues" evidence="2">
    <location>
        <begin position="1309"/>
        <end position="1322"/>
    </location>
</feature>
<feature type="compositionally biased region" description="Polar residues" evidence="2">
    <location>
        <begin position="995"/>
        <end position="1010"/>
    </location>
</feature>
<feature type="compositionally biased region" description="Acidic residues" evidence="2">
    <location>
        <begin position="1253"/>
        <end position="1263"/>
    </location>
</feature>
<feature type="region of interest" description="Disordered" evidence="2">
    <location>
        <begin position="1717"/>
        <end position="1738"/>
    </location>
</feature>
<reference evidence="3" key="1">
    <citation type="submission" date="2021-02" db="EMBL/GenBank/DDBJ databases">
        <authorList>
            <person name="Nowell W R."/>
        </authorList>
    </citation>
    <scope>NUCLEOTIDE SEQUENCE</scope>
</reference>
<feature type="compositionally biased region" description="Basic and acidic residues" evidence="2">
    <location>
        <begin position="1483"/>
        <end position="1493"/>
    </location>
</feature>
<feature type="region of interest" description="Disordered" evidence="2">
    <location>
        <begin position="2021"/>
        <end position="2053"/>
    </location>
</feature>
<feature type="compositionally biased region" description="Basic and acidic residues" evidence="2">
    <location>
        <begin position="240"/>
        <end position="252"/>
    </location>
</feature>
<gene>
    <name evidence="3" type="ORF">CJN711_LOCUS4245</name>
</gene>
<organism evidence="3 4">
    <name type="scientific">Rotaria magnacalcarata</name>
    <dbReference type="NCBI Taxonomy" id="392030"/>
    <lineage>
        <taxon>Eukaryota</taxon>
        <taxon>Metazoa</taxon>
        <taxon>Spiralia</taxon>
        <taxon>Gnathifera</taxon>
        <taxon>Rotifera</taxon>
        <taxon>Eurotatoria</taxon>
        <taxon>Bdelloidea</taxon>
        <taxon>Philodinida</taxon>
        <taxon>Philodinidae</taxon>
        <taxon>Rotaria</taxon>
    </lineage>
</organism>
<protein>
    <submittedName>
        <fullName evidence="3">Uncharacterized protein</fullName>
    </submittedName>
</protein>
<feature type="compositionally biased region" description="Basic and acidic residues" evidence="2">
    <location>
        <begin position="9"/>
        <end position="25"/>
    </location>
</feature>
<evidence type="ECO:0000256" key="2">
    <source>
        <dbReference type="SAM" id="MobiDB-lite"/>
    </source>
</evidence>
<feature type="compositionally biased region" description="Acidic residues" evidence="2">
    <location>
        <begin position="2222"/>
        <end position="2232"/>
    </location>
</feature>
<feature type="compositionally biased region" description="Polar residues" evidence="2">
    <location>
        <begin position="2899"/>
        <end position="2920"/>
    </location>
</feature>
<comment type="caution">
    <text evidence="3">The sequence shown here is derived from an EMBL/GenBank/DDBJ whole genome shotgun (WGS) entry which is preliminary data.</text>
</comment>
<feature type="compositionally biased region" description="Basic and acidic residues" evidence="2">
    <location>
        <begin position="2746"/>
        <end position="2767"/>
    </location>
</feature>
<feature type="region of interest" description="Disordered" evidence="2">
    <location>
        <begin position="1"/>
        <end position="25"/>
    </location>
</feature>
<feature type="compositionally biased region" description="Basic and acidic residues" evidence="2">
    <location>
        <begin position="936"/>
        <end position="977"/>
    </location>
</feature>